<feature type="compositionally biased region" description="Basic and acidic residues" evidence="4">
    <location>
        <begin position="421"/>
        <end position="432"/>
    </location>
</feature>
<feature type="domain" description="Type I restriction modification DNA specificity" evidence="5">
    <location>
        <begin position="6"/>
        <end position="174"/>
    </location>
</feature>
<keyword evidence="3" id="KW-0238">DNA-binding</keyword>
<dbReference type="SUPFAM" id="SSF116734">
    <property type="entry name" value="DNA methylase specificity domain"/>
    <property type="match status" value="2"/>
</dbReference>
<evidence type="ECO:0000313" key="6">
    <source>
        <dbReference type="EMBL" id="MPM66138.1"/>
    </source>
</evidence>
<accession>A0A645BLX4</accession>
<comment type="similarity">
    <text evidence="1">Belongs to the type-I restriction system S methylase family.</text>
</comment>
<keyword evidence="2" id="KW-0680">Restriction system</keyword>
<evidence type="ECO:0000259" key="5">
    <source>
        <dbReference type="Pfam" id="PF01420"/>
    </source>
</evidence>
<dbReference type="PANTHER" id="PTHR43140:SF1">
    <property type="entry name" value="TYPE I RESTRICTION ENZYME ECOKI SPECIFICITY SUBUNIT"/>
    <property type="match status" value="1"/>
</dbReference>
<proteinExistence type="inferred from homology"/>
<dbReference type="InterPro" id="IPR044946">
    <property type="entry name" value="Restrct_endonuc_typeI_TRD_sf"/>
</dbReference>
<dbReference type="Pfam" id="PF01420">
    <property type="entry name" value="Methylase_S"/>
    <property type="match status" value="2"/>
</dbReference>
<dbReference type="CDD" id="cd17254">
    <property type="entry name" value="RMtype1_S_FclI-TRD1-CR1_like"/>
    <property type="match status" value="1"/>
</dbReference>
<protein>
    <submittedName>
        <fullName evidence="6">Type-1 restriction enzyme EcoKI specificity protein</fullName>
    </submittedName>
</protein>
<dbReference type="GO" id="GO:0009307">
    <property type="term" value="P:DNA restriction-modification system"/>
    <property type="evidence" value="ECO:0007669"/>
    <property type="project" value="UniProtKB-KW"/>
</dbReference>
<dbReference type="PANTHER" id="PTHR43140">
    <property type="entry name" value="TYPE-1 RESTRICTION ENZYME ECOKI SPECIFICITY PROTEIN"/>
    <property type="match status" value="1"/>
</dbReference>
<dbReference type="EMBL" id="VSSQ01020909">
    <property type="protein sequence ID" value="MPM66138.1"/>
    <property type="molecule type" value="Genomic_DNA"/>
</dbReference>
<gene>
    <name evidence="6" type="primary">hsdS_7</name>
    <name evidence="6" type="ORF">SDC9_113045</name>
</gene>
<evidence type="ECO:0000256" key="4">
    <source>
        <dbReference type="SAM" id="MobiDB-lite"/>
    </source>
</evidence>
<dbReference type="GO" id="GO:0003677">
    <property type="term" value="F:DNA binding"/>
    <property type="evidence" value="ECO:0007669"/>
    <property type="project" value="UniProtKB-KW"/>
</dbReference>
<feature type="region of interest" description="Disordered" evidence="4">
    <location>
        <begin position="421"/>
        <end position="462"/>
    </location>
</feature>
<organism evidence="6">
    <name type="scientific">bioreactor metagenome</name>
    <dbReference type="NCBI Taxonomy" id="1076179"/>
    <lineage>
        <taxon>unclassified sequences</taxon>
        <taxon>metagenomes</taxon>
        <taxon>ecological metagenomes</taxon>
    </lineage>
</organism>
<dbReference type="InterPro" id="IPR000055">
    <property type="entry name" value="Restrct_endonuc_typeI_TRD"/>
</dbReference>
<sequence length="462" mass="52665">MRKGLPENWLQVPLGNLAHYINGRAFKPNEWECNGLPIIRIQNLTKSSEVVNYSTKIHESKYKVDNGDVLMAWSATLDVFIWNEGPAWLNQHIFNVKEYPSVVEKKFLFFALKRAISEFYSETHGTGMVHVTKPIFEAHMIPLPPLNEQKRIVAKLDAIMPRIDSAKERLEKIPAILKRFRQSVLTAAVTGKLTEKWREEHPEAKEWDDFLLKDLIEFSGNGISKRKGTNGKAITVLRLADFDNGVRIYGKERKILLDEKEQEKYVLNKGDILIVRVNGSKSITGLFIVHNGINEAFCDHFIRLKVVEKMVIPDFILYRANFGPGRAFVESRLVTSAGQNTISQSSIFELPIPLPPLDEQKEIVRQVDKLFALADKVEEHYQKARARVDALSQSVLAKAFRGELVPQDPDDEPAEKLLQRIREEKGKMENRLKTASRSARGTRRNGAKTQQTSSKEKQASEP</sequence>
<reference evidence="6" key="1">
    <citation type="submission" date="2019-08" db="EMBL/GenBank/DDBJ databases">
        <authorList>
            <person name="Kucharzyk K."/>
            <person name="Murdoch R.W."/>
            <person name="Higgins S."/>
            <person name="Loffler F."/>
        </authorList>
    </citation>
    <scope>NUCLEOTIDE SEQUENCE</scope>
</reference>
<name>A0A645BLX4_9ZZZZ</name>
<evidence type="ECO:0000256" key="1">
    <source>
        <dbReference type="ARBA" id="ARBA00010923"/>
    </source>
</evidence>
<dbReference type="InterPro" id="IPR051212">
    <property type="entry name" value="Type-I_RE_S_subunit"/>
</dbReference>
<comment type="caution">
    <text evidence="6">The sequence shown here is derived from an EMBL/GenBank/DDBJ whole genome shotgun (WGS) entry which is preliminary data.</text>
</comment>
<evidence type="ECO:0000256" key="2">
    <source>
        <dbReference type="ARBA" id="ARBA00022747"/>
    </source>
</evidence>
<dbReference type="Gene3D" id="3.90.220.20">
    <property type="entry name" value="DNA methylase specificity domains"/>
    <property type="match status" value="2"/>
</dbReference>
<dbReference type="AlphaFoldDB" id="A0A645BLX4"/>
<evidence type="ECO:0000256" key="3">
    <source>
        <dbReference type="ARBA" id="ARBA00023125"/>
    </source>
</evidence>
<feature type="domain" description="Type I restriction modification DNA specificity" evidence="5">
    <location>
        <begin position="205"/>
        <end position="376"/>
    </location>
</feature>